<dbReference type="RefSeq" id="WP_394473243.1">
    <property type="nucleotide sequence ID" value="NZ_JBIGHY010000018.1"/>
</dbReference>
<keyword evidence="2" id="KW-1185">Reference proteome</keyword>
<proteinExistence type="predicted"/>
<protein>
    <recommendedName>
        <fullName evidence="3">Phasin protein</fullName>
    </recommendedName>
</protein>
<evidence type="ECO:0000313" key="2">
    <source>
        <dbReference type="Proteomes" id="UP001606300"/>
    </source>
</evidence>
<organism evidence="1 2">
    <name type="scientific">Pelomonas dachongensis</name>
    <dbReference type="NCBI Taxonomy" id="3299029"/>
    <lineage>
        <taxon>Bacteria</taxon>
        <taxon>Pseudomonadati</taxon>
        <taxon>Pseudomonadota</taxon>
        <taxon>Betaproteobacteria</taxon>
        <taxon>Burkholderiales</taxon>
        <taxon>Sphaerotilaceae</taxon>
        <taxon>Roseateles</taxon>
    </lineage>
</organism>
<dbReference type="EMBL" id="JBIGHY010000018">
    <property type="protein sequence ID" value="MFG6417184.1"/>
    <property type="molecule type" value="Genomic_DNA"/>
</dbReference>
<gene>
    <name evidence="1" type="ORF">ACG02S_25135</name>
</gene>
<dbReference type="Proteomes" id="UP001606300">
    <property type="component" value="Unassembled WGS sequence"/>
</dbReference>
<comment type="caution">
    <text evidence="1">The sequence shown here is derived from an EMBL/GenBank/DDBJ whole genome shotgun (WGS) entry which is preliminary data.</text>
</comment>
<name>A0ABW7EV04_9BURK</name>
<reference evidence="1 2" key="1">
    <citation type="submission" date="2024-09" db="EMBL/GenBank/DDBJ databases">
        <title>Novel species of the genus Pelomonas and Roseateles isolated from streams.</title>
        <authorList>
            <person name="Lu H."/>
        </authorList>
    </citation>
    <scope>NUCLEOTIDE SEQUENCE [LARGE SCALE GENOMIC DNA]</scope>
    <source>
        <strain evidence="1 2">DC23W</strain>
    </source>
</reference>
<evidence type="ECO:0000313" key="1">
    <source>
        <dbReference type="EMBL" id="MFG6417184.1"/>
    </source>
</evidence>
<evidence type="ECO:0008006" key="3">
    <source>
        <dbReference type="Google" id="ProtNLM"/>
    </source>
</evidence>
<accession>A0ABW7EV04</accession>
<sequence>MSHIVRSALMSHLRDLPIEAEEPPMPDAGPQSAARKTMKVSLTPAQALTLTARARAAVLAKGQYLASLMDGVPPPADSAGLIRALMSVADRLAAFSVDLNRFARHLEVAGSTELQGLPLALDAMRQETRGHMVLVSETLQQLTHTRTKR</sequence>